<evidence type="ECO:0000256" key="1">
    <source>
        <dbReference type="SAM" id="MobiDB-lite"/>
    </source>
</evidence>
<dbReference type="Proteomes" id="UP000751190">
    <property type="component" value="Unassembled WGS sequence"/>
</dbReference>
<comment type="caution">
    <text evidence="3">The sequence shown here is derived from an EMBL/GenBank/DDBJ whole genome shotgun (WGS) entry which is preliminary data.</text>
</comment>
<keyword evidence="2" id="KW-0732">Signal</keyword>
<dbReference type="AlphaFoldDB" id="A0A8J5X8N1"/>
<reference evidence="3" key="1">
    <citation type="submission" date="2021-05" db="EMBL/GenBank/DDBJ databases">
        <title>The genome of the haptophyte Pavlova lutheri (Diacronema luteri, Pavlovales) - a model for lipid biosynthesis in eukaryotic algae.</title>
        <authorList>
            <person name="Hulatt C.J."/>
            <person name="Posewitz M.C."/>
        </authorList>
    </citation>
    <scope>NUCLEOTIDE SEQUENCE</scope>
    <source>
        <strain evidence="3">NIVA-4/92</strain>
    </source>
</reference>
<protein>
    <submittedName>
        <fullName evidence="3">Uncharacterized protein</fullName>
    </submittedName>
</protein>
<evidence type="ECO:0000256" key="2">
    <source>
        <dbReference type="SAM" id="SignalP"/>
    </source>
</evidence>
<sequence>MAAGALLRRAGFGSAAVGSLLLLLSAAQPRPASRHSALVIEVPHAGLAPTTCERAAVVRGLSELAPSCNCSATAWCSLVCACPGAEAASSVWSSCDLHQCDHVGLQPAAGADGGARLFCRAARPGAPTPASCGAPARGRAPVRRGGQSATPGAAATLQPPQPQPRPQQPSQLRRAQAADGERDDDDGAAPFAVGRAYTDALELFWAQPPKASWCVRALSASGALVPLHAPDGGDGDGDGAVGGCRPPAGGADPTDAAALAAARMARLTKCVVGGLDAGDAYVLSVRESCADSAPVVFAAQPAHTLAARVQCASVADQRALFAPGFLAAVSECGHGCWGKSACSTACVRKRQLSDGCAACWGEVVGCGAWNCWNTCMFGQQSDGCRSCGQQHCSAPFQQCIGAERAQVPMPDDS</sequence>
<name>A0A8J5X8N1_DIALT</name>
<proteinExistence type="predicted"/>
<feature type="signal peptide" evidence="2">
    <location>
        <begin position="1"/>
        <end position="27"/>
    </location>
</feature>
<accession>A0A8J5X8N1</accession>
<dbReference type="OrthoDB" id="10554233at2759"/>
<feature type="chain" id="PRO_5035313710" evidence="2">
    <location>
        <begin position="28"/>
        <end position="413"/>
    </location>
</feature>
<feature type="compositionally biased region" description="Low complexity" evidence="1">
    <location>
        <begin position="133"/>
        <end position="158"/>
    </location>
</feature>
<gene>
    <name evidence="3" type="ORF">KFE25_013872</name>
</gene>
<dbReference type="EMBL" id="JAGTXO010000023">
    <property type="protein sequence ID" value="KAG8461853.1"/>
    <property type="molecule type" value="Genomic_DNA"/>
</dbReference>
<keyword evidence="4" id="KW-1185">Reference proteome</keyword>
<organism evidence="3 4">
    <name type="scientific">Diacronema lutheri</name>
    <name type="common">Unicellular marine alga</name>
    <name type="synonym">Monochrysis lutheri</name>
    <dbReference type="NCBI Taxonomy" id="2081491"/>
    <lineage>
        <taxon>Eukaryota</taxon>
        <taxon>Haptista</taxon>
        <taxon>Haptophyta</taxon>
        <taxon>Pavlovophyceae</taxon>
        <taxon>Pavlovales</taxon>
        <taxon>Pavlovaceae</taxon>
        <taxon>Diacronema</taxon>
    </lineage>
</organism>
<feature type="compositionally biased region" description="Low complexity" evidence="1">
    <location>
        <begin position="168"/>
        <end position="178"/>
    </location>
</feature>
<feature type="region of interest" description="Disordered" evidence="1">
    <location>
        <begin position="126"/>
        <end position="190"/>
    </location>
</feature>
<evidence type="ECO:0000313" key="4">
    <source>
        <dbReference type="Proteomes" id="UP000751190"/>
    </source>
</evidence>
<evidence type="ECO:0000313" key="3">
    <source>
        <dbReference type="EMBL" id="KAG8461853.1"/>
    </source>
</evidence>